<feature type="domain" description="Tc1-like transposase DDE" evidence="1">
    <location>
        <begin position="27"/>
        <end position="114"/>
    </location>
</feature>
<dbReference type="Pfam" id="PF13358">
    <property type="entry name" value="DDE_3"/>
    <property type="match status" value="1"/>
</dbReference>
<accession>A0A4P2VI66</accession>
<dbReference type="EMBL" id="AP019368">
    <property type="protein sequence ID" value="BBH52421.1"/>
    <property type="molecule type" value="Genomic_DNA"/>
</dbReference>
<dbReference type="KEGG" id="sbf:JCM31447_08620"/>
<name>A0A4P2VI66_FLUSA</name>
<dbReference type="Gene3D" id="3.30.420.10">
    <property type="entry name" value="Ribonuclease H-like superfamily/Ribonuclease H"/>
    <property type="match status" value="1"/>
</dbReference>
<protein>
    <recommendedName>
        <fullName evidence="1">Tc1-like transposase DDE domain-containing protein</fullName>
    </recommendedName>
</protein>
<organism evidence="2 3">
    <name type="scientific">Fluviispira sanaruensis</name>
    <dbReference type="NCBI Taxonomy" id="2493639"/>
    <lineage>
        <taxon>Bacteria</taxon>
        <taxon>Pseudomonadati</taxon>
        <taxon>Bdellovibrionota</taxon>
        <taxon>Oligoflexia</taxon>
        <taxon>Silvanigrellales</taxon>
        <taxon>Silvanigrellaceae</taxon>
        <taxon>Fluviispira</taxon>
    </lineage>
</organism>
<evidence type="ECO:0000313" key="2">
    <source>
        <dbReference type="EMBL" id="BBH52421.1"/>
    </source>
</evidence>
<dbReference type="InterPro" id="IPR036397">
    <property type="entry name" value="RNaseH_sf"/>
</dbReference>
<dbReference type="GO" id="GO:0003676">
    <property type="term" value="F:nucleic acid binding"/>
    <property type="evidence" value="ECO:0007669"/>
    <property type="project" value="InterPro"/>
</dbReference>
<proteinExistence type="predicted"/>
<gene>
    <name evidence="2" type="ORF">JCM31447_08620</name>
</gene>
<evidence type="ECO:0000259" key="1">
    <source>
        <dbReference type="Pfam" id="PF13358"/>
    </source>
</evidence>
<sequence>MKVDMSKRQSRPVFGVQRGRPEYKNDNGFLNSWIYGAINIETAKIFGLVLPTLNSENMQIFLNAFSRKIKRSEHVLMILDGSRAHNNSKLVVPKNITLHFLPPYSPQLNHIEDCEFI</sequence>
<reference evidence="2 3" key="1">
    <citation type="submission" date="2018-12" db="EMBL/GenBank/DDBJ databases">
        <title>Rubrispira sanarue gen. nov., sp., nov., a member of the order Silvanigrellales, isolated from a brackish lake in Hamamatsu Japan.</title>
        <authorList>
            <person name="Maejima Y."/>
            <person name="Iino T."/>
            <person name="Muraguchi Y."/>
            <person name="Fukuda K."/>
            <person name="Nojiri H."/>
            <person name="Ohkuma M."/>
            <person name="Moriuchi R."/>
            <person name="Dohra H."/>
            <person name="Kimbara K."/>
            <person name="Shintani M."/>
        </authorList>
    </citation>
    <scope>NUCLEOTIDE SEQUENCE [LARGE SCALE GENOMIC DNA]</scope>
    <source>
        <strain evidence="2 3">RF1110005</strain>
    </source>
</reference>
<dbReference type="Proteomes" id="UP000291236">
    <property type="component" value="Chromosome"/>
</dbReference>
<dbReference type="OrthoDB" id="5296404at2"/>
<dbReference type="AlphaFoldDB" id="A0A4P2VI66"/>
<dbReference type="InterPro" id="IPR038717">
    <property type="entry name" value="Tc1-like_DDE_dom"/>
</dbReference>
<evidence type="ECO:0000313" key="3">
    <source>
        <dbReference type="Proteomes" id="UP000291236"/>
    </source>
</evidence>
<keyword evidence="3" id="KW-1185">Reference proteome</keyword>